<feature type="domain" description="HAMP" evidence="13">
    <location>
        <begin position="329"/>
        <end position="381"/>
    </location>
</feature>
<organism evidence="14 15">
    <name type="scientific">Psychrobacillus mangrovi</name>
    <dbReference type="NCBI Taxonomy" id="3117745"/>
    <lineage>
        <taxon>Bacteria</taxon>
        <taxon>Bacillati</taxon>
        <taxon>Bacillota</taxon>
        <taxon>Bacilli</taxon>
        <taxon>Bacillales</taxon>
        <taxon>Bacillaceae</taxon>
        <taxon>Psychrobacillus</taxon>
    </lineage>
</organism>
<dbReference type="PANTHER" id="PTHR34220:SF11">
    <property type="entry name" value="SENSOR PROTEIN KINASE HPTS"/>
    <property type="match status" value="1"/>
</dbReference>
<name>A0ABU8F0X9_9BACI</name>
<dbReference type="PROSITE" id="PS50885">
    <property type="entry name" value="HAMP"/>
    <property type="match status" value="1"/>
</dbReference>
<dbReference type="Pfam" id="PF02518">
    <property type="entry name" value="HATPase_c"/>
    <property type="match status" value="1"/>
</dbReference>
<feature type="transmembrane region" description="Helical" evidence="12">
    <location>
        <begin position="307"/>
        <end position="327"/>
    </location>
</feature>
<comment type="caution">
    <text evidence="14">The sequence shown here is derived from an EMBL/GenBank/DDBJ whole genome shotgun (WGS) entry which is preliminary data.</text>
</comment>
<dbReference type="SUPFAM" id="SSF158472">
    <property type="entry name" value="HAMP domain-like"/>
    <property type="match status" value="1"/>
</dbReference>
<evidence type="ECO:0000256" key="9">
    <source>
        <dbReference type="ARBA" id="ARBA00022989"/>
    </source>
</evidence>
<evidence type="ECO:0000256" key="8">
    <source>
        <dbReference type="ARBA" id="ARBA00022840"/>
    </source>
</evidence>
<dbReference type="CDD" id="cd06225">
    <property type="entry name" value="HAMP"/>
    <property type="match status" value="1"/>
</dbReference>
<sequence>MKKPWNKIKKFIEHYILYKNQTLMSKFCVFSSILVILPVLSVGIITYKYSSFELEEEFTQSSQKIIEQVELHVEYYLQDFEITSLKIINSPEMGNLLRLETSSEYDRTLSDPALKVLKNSEYSRNDISNITVFLDNGIIIDSLRERNYYPAINIKDEYWYSSVPGNGMVMLVSRTLKLKDKELPVISLVRRLYNPHTLKPVGMLIIDINFKRIEEISKMVTLGKDGYFFILDSEGHYVYHPKYSKLGNKVEFMQLTNLESGKSGSVLIDNNRKELVSYSLSPKLGWSFFTAAPYQDLRVGIQQIRTAITWTIFISLIFAYLVGFYSISKSIVRPIHRLRSFMKEVEIGHLNGRVKVESNDEIGQLTAGFNKSVERLSNLLEEVYVSKLKEAEMTLNKTETELKMLQSQINPHFLYNSLETIRGMALEEGRENIANISSSLGKLLRYNLRNSLPTVSLREEIKFCEMYLKIQMIRFEDRFEYFFDIPDDVMDFDVVKFSLQPIVENCFMHSIGENSKKIKITINAQLLSKSSFNIRITDTGVGIKEEVLKELKEKLRNNSTSLGGQHIGIMNVHQRIRYLFGSEYGITINSTRGLETEVNIHLPIVDGKEVKE</sequence>
<dbReference type="InterPro" id="IPR003594">
    <property type="entry name" value="HATPase_dom"/>
</dbReference>
<dbReference type="InterPro" id="IPR036890">
    <property type="entry name" value="HATPase_C_sf"/>
</dbReference>
<dbReference type="Gene3D" id="6.10.340.10">
    <property type="match status" value="1"/>
</dbReference>
<dbReference type="GO" id="GO:0004673">
    <property type="term" value="F:protein histidine kinase activity"/>
    <property type="evidence" value="ECO:0007669"/>
    <property type="project" value="UniProtKB-EC"/>
</dbReference>
<dbReference type="CDD" id="cd12912">
    <property type="entry name" value="PDC2_MCP_like"/>
    <property type="match status" value="1"/>
</dbReference>
<dbReference type="Pfam" id="PF00672">
    <property type="entry name" value="HAMP"/>
    <property type="match status" value="1"/>
</dbReference>
<evidence type="ECO:0000256" key="11">
    <source>
        <dbReference type="ARBA" id="ARBA00023136"/>
    </source>
</evidence>
<dbReference type="SMART" id="SM00387">
    <property type="entry name" value="HATPase_c"/>
    <property type="match status" value="1"/>
</dbReference>
<keyword evidence="2" id="KW-1003">Cell membrane</keyword>
<evidence type="ECO:0000256" key="2">
    <source>
        <dbReference type="ARBA" id="ARBA00022475"/>
    </source>
</evidence>
<keyword evidence="8" id="KW-0067">ATP-binding</keyword>
<dbReference type="Proteomes" id="UP001364890">
    <property type="component" value="Unassembled WGS sequence"/>
</dbReference>
<protein>
    <submittedName>
        <fullName evidence="14">Sensor histidine kinase</fullName>
        <ecNumber evidence="14">2.7.13.3</ecNumber>
    </submittedName>
</protein>
<feature type="transmembrane region" description="Helical" evidence="12">
    <location>
        <begin position="27"/>
        <end position="47"/>
    </location>
</feature>
<keyword evidence="11 12" id="KW-0472">Membrane</keyword>
<accession>A0ABU8F0X9</accession>
<keyword evidence="5 12" id="KW-0812">Transmembrane</keyword>
<dbReference type="Pfam" id="PF02743">
    <property type="entry name" value="dCache_1"/>
    <property type="match status" value="1"/>
</dbReference>
<evidence type="ECO:0000256" key="5">
    <source>
        <dbReference type="ARBA" id="ARBA00022692"/>
    </source>
</evidence>
<dbReference type="Gene3D" id="3.30.450.20">
    <property type="entry name" value="PAS domain"/>
    <property type="match status" value="1"/>
</dbReference>
<dbReference type="EMBL" id="JBAWSY010000001">
    <property type="protein sequence ID" value="MEI4768651.1"/>
    <property type="molecule type" value="Genomic_DNA"/>
</dbReference>
<keyword evidence="4 14" id="KW-0808">Transferase</keyword>
<reference evidence="14 15" key="1">
    <citation type="submission" date="2024-01" db="EMBL/GenBank/DDBJ databases">
        <title>Seven novel Bacillus-like species.</title>
        <authorList>
            <person name="Liu G."/>
        </authorList>
    </citation>
    <scope>NUCLEOTIDE SEQUENCE [LARGE SCALE GENOMIC DNA]</scope>
    <source>
        <strain evidence="14 15">FJAT-51614</strain>
    </source>
</reference>
<dbReference type="SMART" id="SM00304">
    <property type="entry name" value="HAMP"/>
    <property type="match status" value="1"/>
</dbReference>
<dbReference type="Pfam" id="PF06580">
    <property type="entry name" value="His_kinase"/>
    <property type="match status" value="1"/>
</dbReference>
<evidence type="ECO:0000256" key="10">
    <source>
        <dbReference type="ARBA" id="ARBA00023012"/>
    </source>
</evidence>
<evidence type="ECO:0000256" key="3">
    <source>
        <dbReference type="ARBA" id="ARBA00022553"/>
    </source>
</evidence>
<evidence type="ECO:0000256" key="6">
    <source>
        <dbReference type="ARBA" id="ARBA00022741"/>
    </source>
</evidence>
<proteinExistence type="predicted"/>
<dbReference type="InterPro" id="IPR003660">
    <property type="entry name" value="HAMP_dom"/>
</dbReference>
<dbReference type="InterPro" id="IPR050640">
    <property type="entry name" value="Bact_2-comp_sensor_kinase"/>
</dbReference>
<evidence type="ECO:0000313" key="15">
    <source>
        <dbReference type="Proteomes" id="UP001364890"/>
    </source>
</evidence>
<keyword evidence="15" id="KW-1185">Reference proteome</keyword>
<dbReference type="InterPro" id="IPR010559">
    <property type="entry name" value="Sig_transdc_His_kin_internal"/>
</dbReference>
<keyword evidence="10" id="KW-0902">Two-component regulatory system</keyword>
<dbReference type="CDD" id="cd18773">
    <property type="entry name" value="PDC1_HK_sensor"/>
    <property type="match status" value="1"/>
</dbReference>
<keyword evidence="6" id="KW-0547">Nucleotide-binding</keyword>
<keyword evidence="9 12" id="KW-1133">Transmembrane helix</keyword>
<keyword evidence="3" id="KW-0597">Phosphoprotein</keyword>
<dbReference type="PANTHER" id="PTHR34220">
    <property type="entry name" value="SENSOR HISTIDINE KINASE YPDA"/>
    <property type="match status" value="1"/>
</dbReference>
<dbReference type="SUPFAM" id="SSF55874">
    <property type="entry name" value="ATPase domain of HSP90 chaperone/DNA topoisomerase II/histidine kinase"/>
    <property type="match status" value="1"/>
</dbReference>
<evidence type="ECO:0000256" key="4">
    <source>
        <dbReference type="ARBA" id="ARBA00022679"/>
    </source>
</evidence>
<comment type="subcellular location">
    <subcellularLocation>
        <location evidence="1">Cell membrane</location>
        <topology evidence="1">Multi-pass membrane protein</topology>
    </subcellularLocation>
</comment>
<gene>
    <name evidence="14" type="ORF">WAX74_03125</name>
</gene>
<dbReference type="EC" id="2.7.13.3" evidence="14"/>
<evidence type="ECO:0000259" key="13">
    <source>
        <dbReference type="PROSITE" id="PS50885"/>
    </source>
</evidence>
<evidence type="ECO:0000256" key="12">
    <source>
        <dbReference type="SAM" id="Phobius"/>
    </source>
</evidence>
<evidence type="ECO:0000256" key="1">
    <source>
        <dbReference type="ARBA" id="ARBA00004651"/>
    </source>
</evidence>
<dbReference type="Gene3D" id="3.30.565.10">
    <property type="entry name" value="Histidine kinase-like ATPase, C-terminal domain"/>
    <property type="match status" value="1"/>
</dbReference>
<evidence type="ECO:0000256" key="7">
    <source>
        <dbReference type="ARBA" id="ARBA00022777"/>
    </source>
</evidence>
<dbReference type="InterPro" id="IPR033479">
    <property type="entry name" value="dCache_1"/>
</dbReference>
<evidence type="ECO:0000313" key="14">
    <source>
        <dbReference type="EMBL" id="MEI4768651.1"/>
    </source>
</evidence>
<keyword evidence="7 14" id="KW-0418">Kinase</keyword>